<dbReference type="EMBL" id="OV651821">
    <property type="protein sequence ID" value="CAH1115168.1"/>
    <property type="molecule type" value="Genomic_DNA"/>
</dbReference>
<sequence length="347" mass="37650">MAQVIIGGVEGGATNSHAMIMDSTGKILGKSRGQGTNHHLAGMTECRKRIADLINAAKQEAGLPLDKPITAVGLSLSGCELEETNQELVNGIIKDYPNLAEKYVVASDTEGSISATSNKGGVVCIAGTGSNTLLIDTDGRKVQCGGWGNLLGDEGSAWKIAHSAVKYCFDDLDGFEKAPYPIDKVWDLVKCHFKIRKQPDILEYFYMNFDKAFIASLTKELSELAKSGDELAAELFRQAGAYLAKSLSAVVAKASCELLRREGGIHITCVGSVWLSWELLMPGFVEELNRKQIIDELTLIRLKTEMGTGAVYLASDLLGLPLERDYTKNYTTLYNYKKESGMCNGSC</sequence>
<dbReference type="AlphaFoldDB" id="A0A9P0D5T0"/>
<accession>A0A9P0D5T0</accession>
<gene>
    <name evidence="6" type="ORF">PSYICH_LOCUS15009</name>
</gene>
<evidence type="ECO:0000313" key="6">
    <source>
        <dbReference type="EMBL" id="CAH1115168.1"/>
    </source>
</evidence>
<dbReference type="Pfam" id="PF01869">
    <property type="entry name" value="BcrAD_BadFG"/>
    <property type="match status" value="1"/>
</dbReference>
<organism evidence="6 7">
    <name type="scientific">Psylliodes chrysocephalus</name>
    <dbReference type="NCBI Taxonomy" id="3402493"/>
    <lineage>
        <taxon>Eukaryota</taxon>
        <taxon>Metazoa</taxon>
        <taxon>Ecdysozoa</taxon>
        <taxon>Arthropoda</taxon>
        <taxon>Hexapoda</taxon>
        <taxon>Insecta</taxon>
        <taxon>Pterygota</taxon>
        <taxon>Neoptera</taxon>
        <taxon>Endopterygota</taxon>
        <taxon>Coleoptera</taxon>
        <taxon>Polyphaga</taxon>
        <taxon>Cucujiformia</taxon>
        <taxon>Chrysomeloidea</taxon>
        <taxon>Chrysomelidae</taxon>
        <taxon>Galerucinae</taxon>
        <taxon>Alticini</taxon>
        <taxon>Psylliodes</taxon>
    </lineage>
</organism>
<evidence type="ECO:0000256" key="2">
    <source>
        <dbReference type="ARBA" id="ARBA00012122"/>
    </source>
</evidence>
<name>A0A9P0D5T0_9CUCU</name>
<protein>
    <recommendedName>
        <fullName evidence="3">N-acetyl-D-glucosamine kinase</fullName>
        <ecNumber evidence="2">2.7.1.59</ecNumber>
    </recommendedName>
    <alternativeName>
        <fullName evidence="4">GlcNAc kinase</fullName>
    </alternativeName>
</protein>
<reference evidence="6" key="1">
    <citation type="submission" date="2022-01" db="EMBL/GenBank/DDBJ databases">
        <authorList>
            <person name="King R."/>
        </authorList>
    </citation>
    <scope>NUCLEOTIDE SEQUENCE</scope>
</reference>
<evidence type="ECO:0000256" key="1">
    <source>
        <dbReference type="ARBA" id="ARBA00006198"/>
    </source>
</evidence>
<dbReference type="SUPFAM" id="SSF53067">
    <property type="entry name" value="Actin-like ATPase domain"/>
    <property type="match status" value="2"/>
</dbReference>
<comment type="similarity">
    <text evidence="1">Belongs to the eukaryotic-type N-acetylglucosamine kinase family.</text>
</comment>
<dbReference type="GO" id="GO:0045127">
    <property type="term" value="F:N-acetylglucosamine kinase activity"/>
    <property type="evidence" value="ECO:0007669"/>
    <property type="project" value="UniProtKB-EC"/>
</dbReference>
<dbReference type="InterPro" id="IPR043129">
    <property type="entry name" value="ATPase_NBD"/>
</dbReference>
<dbReference type="PANTHER" id="PTHR12862:SF0">
    <property type="entry name" value="N-ACETYL-D-GLUCOSAMINE KINASE"/>
    <property type="match status" value="1"/>
</dbReference>
<evidence type="ECO:0000256" key="4">
    <source>
        <dbReference type="ARBA" id="ARBA00031123"/>
    </source>
</evidence>
<feature type="domain" description="ATPase BadF/BadG/BcrA/BcrD type" evidence="5">
    <location>
        <begin position="8"/>
        <end position="276"/>
    </location>
</feature>
<keyword evidence="7" id="KW-1185">Reference proteome</keyword>
<evidence type="ECO:0000256" key="3">
    <source>
        <dbReference type="ARBA" id="ARBA00014974"/>
    </source>
</evidence>
<dbReference type="CDD" id="cd24078">
    <property type="entry name" value="ASKHA_NBD_NAGK_meta"/>
    <property type="match status" value="1"/>
</dbReference>
<proteinExistence type="inferred from homology"/>
<evidence type="ECO:0000259" key="5">
    <source>
        <dbReference type="Pfam" id="PF01869"/>
    </source>
</evidence>
<dbReference type="Proteomes" id="UP001153636">
    <property type="component" value="Chromosome 9"/>
</dbReference>
<dbReference type="InterPro" id="IPR039758">
    <property type="entry name" value="NAGK-like"/>
</dbReference>
<dbReference type="OrthoDB" id="311172at2759"/>
<dbReference type="Gene3D" id="3.30.420.40">
    <property type="match status" value="1"/>
</dbReference>
<evidence type="ECO:0000313" key="7">
    <source>
        <dbReference type="Proteomes" id="UP001153636"/>
    </source>
</evidence>
<dbReference type="InterPro" id="IPR002731">
    <property type="entry name" value="ATPase_BadF"/>
</dbReference>
<dbReference type="PANTHER" id="PTHR12862">
    <property type="entry name" value="BADF TYPE ATPASE DOMAIN-CONTAINING PROTEIN"/>
    <property type="match status" value="1"/>
</dbReference>
<dbReference type="EC" id="2.7.1.59" evidence="2"/>